<gene>
    <name evidence="2" type="ORF">DVH24_040153</name>
</gene>
<name>A0A498IRM4_MALDO</name>
<dbReference type="Proteomes" id="UP000290289">
    <property type="component" value="Chromosome 11"/>
</dbReference>
<evidence type="ECO:0000313" key="2">
    <source>
        <dbReference type="EMBL" id="RXH84805.1"/>
    </source>
</evidence>
<dbReference type="AlphaFoldDB" id="A0A498IRM4"/>
<dbReference type="EMBL" id="RDQH01000337">
    <property type="protein sequence ID" value="RXH84805.1"/>
    <property type="molecule type" value="Genomic_DNA"/>
</dbReference>
<comment type="caution">
    <text evidence="2">The sequence shown here is derived from an EMBL/GenBank/DDBJ whole genome shotgun (WGS) entry which is preliminary data.</text>
</comment>
<keyword evidence="3" id="KW-1185">Reference proteome</keyword>
<feature type="region of interest" description="Disordered" evidence="1">
    <location>
        <begin position="1"/>
        <end position="23"/>
    </location>
</feature>
<protein>
    <submittedName>
        <fullName evidence="2">Uncharacterized protein</fullName>
    </submittedName>
</protein>
<feature type="compositionally biased region" description="Basic and acidic residues" evidence="1">
    <location>
        <begin position="1"/>
        <end position="10"/>
    </location>
</feature>
<reference evidence="2 3" key="1">
    <citation type="submission" date="2018-10" db="EMBL/GenBank/DDBJ databases">
        <title>A high-quality apple genome assembly.</title>
        <authorList>
            <person name="Hu J."/>
        </authorList>
    </citation>
    <scope>NUCLEOTIDE SEQUENCE [LARGE SCALE GENOMIC DNA]</scope>
    <source>
        <strain evidence="3">cv. HFTH1</strain>
        <tissue evidence="2">Young leaf</tissue>
    </source>
</reference>
<sequence length="80" mass="8894">MVEANEEKNKLPKVSSVGSSRGFPRCSDRIHKSRTYPRVLHLSNCIFKASELCKWLRHSHVTTSMPSFGTGCVICGISVT</sequence>
<accession>A0A498IRM4</accession>
<evidence type="ECO:0000256" key="1">
    <source>
        <dbReference type="SAM" id="MobiDB-lite"/>
    </source>
</evidence>
<proteinExistence type="predicted"/>
<evidence type="ECO:0000313" key="3">
    <source>
        <dbReference type="Proteomes" id="UP000290289"/>
    </source>
</evidence>
<organism evidence="2 3">
    <name type="scientific">Malus domestica</name>
    <name type="common">Apple</name>
    <name type="synonym">Pyrus malus</name>
    <dbReference type="NCBI Taxonomy" id="3750"/>
    <lineage>
        <taxon>Eukaryota</taxon>
        <taxon>Viridiplantae</taxon>
        <taxon>Streptophyta</taxon>
        <taxon>Embryophyta</taxon>
        <taxon>Tracheophyta</taxon>
        <taxon>Spermatophyta</taxon>
        <taxon>Magnoliopsida</taxon>
        <taxon>eudicotyledons</taxon>
        <taxon>Gunneridae</taxon>
        <taxon>Pentapetalae</taxon>
        <taxon>rosids</taxon>
        <taxon>fabids</taxon>
        <taxon>Rosales</taxon>
        <taxon>Rosaceae</taxon>
        <taxon>Amygdaloideae</taxon>
        <taxon>Maleae</taxon>
        <taxon>Malus</taxon>
    </lineage>
</organism>